<evidence type="ECO:0000313" key="3">
    <source>
        <dbReference type="Proteomes" id="UP001548587"/>
    </source>
</evidence>
<keyword evidence="3" id="KW-1185">Reference proteome</keyword>
<dbReference type="Pfam" id="PF00004">
    <property type="entry name" value="AAA"/>
    <property type="match status" value="1"/>
</dbReference>
<reference evidence="2 3" key="1">
    <citation type="submission" date="2024-06" db="EMBL/GenBank/DDBJ databases">
        <title>Burkholderia sola in Mexico.</title>
        <authorList>
            <person name="Estrada P."/>
        </authorList>
    </citation>
    <scope>NUCLEOTIDE SEQUENCE [LARGE SCALE GENOMIC DNA]</scope>
    <source>
        <strain evidence="2 3">CpTa8-5</strain>
    </source>
</reference>
<dbReference type="SUPFAM" id="SSF52540">
    <property type="entry name" value="P-loop containing nucleoside triphosphate hydrolases"/>
    <property type="match status" value="1"/>
</dbReference>
<dbReference type="InterPro" id="IPR052922">
    <property type="entry name" value="Cytidylate_Kinase-2"/>
</dbReference>
<accession>A0ABV2C513</accession>
<dbReference type="InterPro" id="IPR027417">
    <property type="entry name" value="P-loop_NTPase"/>
</dbReference>
<dbReference type="InterPro" id="IPR003959">
    <property type="entry name" value="ATPase_AAA_core"/>
</dbReference>
<dbReference type="Gene3D" id="3.40.50.300">
    <property type="entry name" value="P-loop containing nucleotide triphosphate hydrolases"/>
    <property type="match status" value="1"/>
</dbReference>
<name>A0ABV2C513_9BURK</name>
<sequence length="166" mass="18589">MKVCIVGPSGAGKTTIARELARRFDTDAYEFDNVYWDKSGEEYVKNSDQAMADAIATIIAEAGWVVEGAYDKRMYPLLAECSLILKVEVPFRVRVIRLIKRFIGATVTGKLPRETFRNTIELTKFSFRFDKRLSDFLSADAVLSTKVVSVRDTSSSIEAIRMAGLC</sequence>
<evidence type="ECO:0000313" key="2">
    <source>
        <dbReference type="EMBL" id="MET1474188.1"/>
    </source>
</evidence>
<evidence type="ECO:0000259" key="1">
    <source>
        <dbReference type="Pfam" id="PF00004"/>
    </source>
</evidence>
<dbReference type="Proteomes" id="UP001548587">
    <property type="component" value="Unassembled WGS sequence"/>
</dbReference>
<protein>
    <submittedName>
        <fullName evidence="2">AAA family ATPase</fullName>
    </submittedName>
</protein>
<gene>
    <name evidence="2" type="ORF">ABXL37_08000</name>
</gene>
<organism evidence="2 3">
    <name type="scientific">Burkholderia sola</name>
    <dbReference type="NCBI Taxonomy" id="2843302"/>
    <lineage>
        <taxon>Bacteria</taxon>
        <taxon>Pseudomonadati</taxon>
        <taxon>Pseudomonadota</taxon>
        <taxon>Betaproteobacteria</taxon>
        <taxon>Burkholderiales</taxon>
        <taxon>Burkholderiaceae</taxon>
        <taxon>Burkholderia</taxon>
        <taxon>Burkholderia cepacia complex</taxon>
    </lineage>
</organism>
<proteinExistence type="predicted"/>
<dbReference type="EMBL" id="JBEWCH010000003">
    <property type="protein sequence ID" value="MET1474188.1"/>
    <property type="molecule type" value="Genomic_DNA"/>
</dbReference>
<dbReference type="PANTHER" id="PTHR37816:SF2">
    <property type="entry name" value="DNA TOPOLOGY MODULATION PROTEIN FLAR-RELATED PROTEIN"/>
    <property type="match status" value="1"/>
</dbReference>
<dbReference type="RefSeq" id="WP_209924939.1">
    <property type="nucleotide sequence ID" value="NZ_JBEWCH010000003.1"/>
</dbReference>
<comment type="caution">
    <text evidence="2">The sequence shown here is derived from an EMBL/GenBank/DDBJ whole genome shotgun (WGS) entry which is preliminary data.</text>
</comment>
<dbReference type="PANTHER" id="PTHR37816">
    <property type="entry name" value="YALI0E33011P"/>
    <property type="match status" value="1"/>
</dbReference>
<feature type="domain" description="ATPase AAA-type core" evidence="1">
    <location>
        <begin position="3"/>
        <end position="57"/>
    </location>
</feature>